<protein>
    <recommendedName>
        <fullName evidence="4">Lipoprotein</fullName>
    </recommendedName>
</protein>
<keyword evidence="1" id="KW-0732">Signal</keyword>
<reference evidence="2 3" key="1">
    <citation type="submission" date="2011-01" db="EMBL/GenBank/DDBJ databases">
        <authorList>
            <person name="Muzny D."/>
            <person name="Qin X."/>
            <person name="Deng J."/>
            <person name="Jiang H."/>
            <person name="Liu Y."/>
            <person name="Qu J."/>
            <person name="Song X.-Z."/>
            <person name="Zhang L."/>
            <person name="Thornton R."/>
            <person name="Coyle M."/>
            <person name="Francisco L."/>
            <person name="Jackson L."/>
            <person name="Javaid M."/>
            <person name="Korchina V."/>
            <person name="Kovar C."/>
            <person name="Mata R."/>
            <person name="Mathew T."/>
            <person name="Ngo R."/>
            <person name="Nguyen L."/>
            <person name="Nguyen N."/>
            <person name="Okwuonu G."/>
            <person name="Ongeri F."/>
            <person name="Pham C."/>
            <person name="Simmons D."/>
            <person name="Wilczek-Boney K."/>
            <person name="Hale W."/>
            <person name="Jakkamsetti A."/>
            <person name="Pham P."/>
            <person name="Ruth R."/>
            <person name="San Lucas F."/>
            <person name="Warren J."/>
            <person name="Zhang J."/>
            <person name="Zhao Z."/>
            <person name="Zhou C."/>
            <person name="Zhu D."/>
            <person name="Lee S."/>
            <person name="Bess C."/>
            <person name="Blankenburg K."/>
            <person name="Forbes L."/>
            <person name="Fu Q."/>
            <person name="Gubbala S."/>
            <person name="Hirani K."/>
            <person name="Jayaseelan J.C."/>
            <person name="Lara F."/>
            <person name="Munidasa M."/>
            <person name="Palculict T."/>
            <person name="Patil S."/>
            <person name="Pu L.-L."/>
            <person name="Saada N."/>
            <person name="Tang L."/>
            <person name="Weissenberger G."/>
            <person name="Zhu Y."/>
            <person name="Hemphill L."/>
            <person name="Shang Y."/>
            <person name="Youmans B."/>
            <person name="Ayvaz T."/>
            <person name="Ross M."/>
            <person name="Santibanez J."/>
            <person name="Aqrawi P."/>
            <person name="Gross S."/>
            <person name="Joshi V."/>
            <person name="Fowler G."/>
            <person name="Nazareth L."/>
            <person name="Reid J."/>
            <person name="Worley K."/>
            <person name="Petrosino J."/>
            <person name="Highlander S."/>
            <person name="Gibbs R."/>
        </authorList>
    </citation>
    <scope>NUCLEOTIDE SEQUENCE [LARGE SCALE GENOMIC DNA]</scope>
    <source>
        <strain evidence="2 3">DSM 16608</strain>
    </source>
</reference>
<dbReference type="EMBL" id="AEWX01000001">
    <property type="protein sequence ID" value="EGC21393.1"/>
    <property type="molecule type" value="Genomic_DNA"/>
</dbReference>
<dbReference type="PROSITE" id="PS51257">
    <property type="entry name" value="PROKAR_LIPOPROTEIN"/>
    <property type="match status" value="1"/>
</dbReference>
<feature type="signal peptide" evidence="1">
    <location>
        <begin position="1"/>
        <end position="21"/>
    </location>
</feature>
<dbReference type="HOGENOM" id="CLU_1359366_0_0_10"/>
<evidence type="ECO:0000313" key="2">
    <source>
        <dbReference type="EMBL" id="EGC21393.1"/>
    </source>
</evidence>
<sequence length="206" mass="23505">MKQTALLFVFFLTLLSSCCNKTCQKPADSNPLDGLVLVDTTQMKSAFLGCIHRFIKQHPRDNAFILESGYGYEDHGVITNGVYINNDIFIIHPAYHDAFMGGEWSVDDMYPSHYFRIDDRIVFLCSRADSFTKQEKCRKAYHQIVPDSLRVRYDDLAFILVEHKGNKAVLLSGDEIRKRKICPISAFREVVKFMAPKVADEGLGNE</sequence>
<evidence type="ECO:0000256" key="1">
    <source>
        <dbReference type="SAM" id="SignalP"/>
    </source>
</evidence>
<keyword evidence="3" id="KW-1185">Reference proteome</keyword>
<dbReference type="AlphaFoldDB" id="F0F3H7"/>
<proteinExistence type="predicted"/>
<name>F0F3H7_9BACT</name>
<organism evidence="2 3">
    <name type="scientific">Prevotella multiformis DSM 16608</name>
    <dbReference type="NCBI Taxonomy" id="888743"/>
    <lineage>
        <taxon>Bacteria</taxon>
        <taxon>Pseudomonadati</taxon>
        <taxon>Bacteroidota</taxon>
        <taxon>Bacteroidia</taxon>
        <taxon>Bacteroidales</taxon>
        <taxon>Prevotellaceae</taxon>
        <taxon>Prevotella</taxon>
    </lineage>
</organism>
<feature type="chain" id="PRO_5003247692" description="Lipoprotein" evidence="1">
    <location>
        <begin position="22"/>
        <end position="206"/>
    </location>
</feature>
<accession>F0F3H7</accession>
<evidence type="ECO:0008006" key="4">
    <source>
        <dbReference type="Google" id="ProtNLM"/>
    </source>
</evidence>
<dbReference type="RefSeq" id="WP_007367685.1">
    <property type="nucleotide sequence ID" value="NZ_GL872283.1"/>
</dbReference>
<gene>
    <name evidence="2" type="ORF">HMPREF9141_0143</name>
</gene>
<evidence type="ECO:0000313" key="3">
    <source>
        <dbReference type="Proteomes" id="UP000005697"/>
    </source>
</evidence>
<dbReference type="STRING" id="888743.HMPREF9141_0143"/>
<dbReference type="Proteomes" id="UP000005697">
    <property type="component" value="Unassembled WGS sequence"/>
</dbReference>
<comment type="caution">
    <text evidence="2">The sequence shown here is derived from an EMBL/GenBank/DDBJ whole genome shotgun (WGS) entry which is preliminary data.</text>
</comment>